<dbReference type="Proteomes" id="UP000480854">
    <property type="component" value="Unassembled WGS sequence"/>
</dbReference>
<protein>
    <submittedName>
        <fullName evidence="2">Uncharacterized protein</fullName>
    </submittedName>
</protein>
<dbReference type="EMBL" id="QOKW01000012">
    <property type="protein sequence ID" value="KAA0679578.1"/>
    <property type="molecule type" value="Genomic_DNA"/>
</dbReference>
<keyword evidence="3" id="KW-1185">Reference proteome</keyword>
<dbReference type="AlphaFoldDB" id="A0A9W7TYD5"/>
<feature type="region of interest" description="Disordered" evidence="1">
    <location>
        <begin position="134"/>
        <end position="154"/>
    </location>
</feature>
<name>A0A9W7TYD5_9PROT</name>
<organism evidence="2 3">
    <name type="scientific">Roseomonas genomospecies 6</name>
    <dbReference type="NCBI Taxonomy" id="214106"/>
    <lineage>
        <taxon>Bacteria</taxon>
        <taxon>Pseudomonadati</taxon>
        <taxon>Pseudomonadota</taxon>
        <taxon>Alphaproteobacteria</taxon>
        <taxon>Acetobacterales</taxon>
        <taxon>Roseomonadaceae</taxon>
        <taxon>Roseomonas</taxon>
    </lineage>
</organism>
<gene>
    <name evidence="2" type="ORF">DS843_16730</name>
</gene>
<reference evidence="2 3" key="1">
    <citation type="submission" date="2018-07" db="EMBL/GenBank/DDBJ databases">
        <title>Genome sequence of Azospirillum sp. ATCC 49961.</title>
        <authorList>
            <person name="Sant'Anna F.H."/>
            <person name="Baldani J.I."/>
            <person name="Zilli J.E."/>
            <person name="Reis V.M."/>
            <person name="Hartmann A."/>
            <person name="Cruz L."/>
            <person name="de Souza E.M."/>
            <person name="de Oliveira Pedrosa F."/>
            <person name="Passaglia L.M.P."/>
        </authorList>
    </citation>
    <scope>NUCLEOTIDE SEQUENCE [LARGE SCALE GENOMIC DNA]</scope>
    <source>
        <strain evidence="2 3">ATCC 49961</strain>
    </source>
</reference>
<comment type="caution">
    <text evidence="2">The sequence shown here is derived from an EMBL/GenBank/DDBJ whole genome shotgun (WGS) entry which is preliminary data.</text>
</comment>
<accession>A0A9W7TYD5</accession>
<evidence type="ECO:0000256" key="1">
    <source>
        <dbReference type="SAM" id="MobiDB-lite"/>
    </source>
</evidence>
<sequence length="240" mass="25936">MTMTINIEQARQRILEAEREVLGVAYPKTIEIVRTLFGDIEGLKGRHREWDKVKKVLVAAELLPPDTSVGTLRQYFFAIQKERRDIAAVDAVPEQAPMPKHEALVAIEPKADKRARPGKAEKTAAAAVSTVVEGGAAKSVEPDLTPPSSPDMTPKDLEELLAQAHARDAAPVTADLGGPGVEEDEPEGGDATALLLRATEQTYTDRGQPFEPIVNPNARVDSRIAAMARPRSCGRAMAMS</sequence>
<feature type="region of interest" description="Disordered" evidence="1">
    <location>
        <begin position="166"/>
        <end position="188"/>
    </location>
</feature>
<proteinExistence type="predicted"/>
<evidence type="ECO:0000313" key="2">
    <source>
        <dbReference type="EMBL" id="KAA0679578.1"/>
    </source>
</evidence>
<evidence type="ECO:0000313" key="3">
    <source>
        <dbReference type="Proteomes" id="UP000480854"/>
    </source>
</evidence>